<gene>
    <name evidence="1" type="ORF">QAD02_007777</name>
</gene>
<name>A0ACC2N4M9_9HYME</name>
<sequence>MPGSLERTQNYIESLHSGKEVVSNIIRAQLWNRKYQPGVKKDVNRVPITIAFDDLGTGSVLGSHAGEQKLEALYASLRTLPPHLVAILMHIFLSTIFDSKDRKECGNEAVFCKAIDKLNAVADHDITVNIDGENHDLFFDTALVVGDNAGFHALFEMKESCIAKYSRRCCRATSVAQVNNVDASQ</sequence>
<proteinExistence type="predicted"/>
<protein>
    <submittedName>
        <fullName evidence="1">Uncharacterized protein</fullName>
    </submittedName>
</protein>
<organism evidence="1 2">
    <name type="scientific">Eretmocerus hayati</name>
    <dbReference type="NCBI Taxonomy" id="131215"/>
    <lineage>
        <taxon>Eukaryota</taxon>
        <taxon>Metazoa</taxon>
        <taxon>Ecdysozoa</taxon>
        <taxon>Arthropoda</taxon>
        <taxon>Hexapoda</taxon>
        <taxon>Insecta</taxon>
        <taxon>Pterygota</taxon>
        <taxon>Neoptera</taxon>
        <taxon>Endopterygota</taxon>
        <taxon>Hymenoptera</taxon>
        <taxon>Apocrita</taxon>
        <taxon>Proctotrupomorpha</taxon>
        <taxon>Chalcidoidea</taxon>
        <taxon>Aphelinidae</taxon>
        <taxon>Aphelininae</taxon>
        <taxon>Eretmocerus</taxon>
    </lineage>
</organism>
<dbReference type="EMBL" id="CM056744">
    <property type="protein sequence ID" value="KAJ8666115.1"/>
    <property type="molecule type" value="Genomic_DNA"/>
</dbReference>
<comment type="caution">
    <text evidence="1">The sequence shown here is derived from an EMBL/GenBank/DDBJ whole genome shotgun (WGS) entry which is preliminary data.</text>
</comment>
<evidence type="ECO:0000313" key="2">
    <source>
        <dbReference type="Proteomes" id="UP001239111"/>
    </source>
</evidence>
<reference evidence="1" key="1">
    <citation type="submission" date="2023-04" db="EMBL/GenBank/DDBJ databases">
        <title>A chromosome-level genome assembly of the parasitoid wasp Eretmocerus hayati.</title>
        <authorList>
            <person name="Zhong Y."/>
            <person name="Liu S."/>
            <person name="Liu Y."/>
        </authorList>
    </citation>
    <scope>NUCLEOTIDE SEQUENCE</scope>
    <source>
        <strain evidence="1">ZJU_SS_LIU_2023</strain>
    </source>
</reference>
<accession>A0ACC2N4M9</accession>
<dbReference type="Proteomes" id="UP001239111">
    <property type="component" value="Chromosome 4"/>
</dbReference>
<evidence type="ECO:0000313" key="1">
    <source>
        <dbReference type="EMBL" id="KAJ8666115.1"/>
    </source>
</evidence>
<keyword evidence="2" id="KW-1185">Reference proteome</keyword>